<proteinExistence type="predicted"/>
<comment type="caution">
    <text evidence="2">The sequence shown here is derived from an EMBL/GenBank/DDBJ whole genome shotgun (WGS) entry which is preliminary data.</text>
</comment>
<gene>
    <name evidence="2" type="ORF">VTJ83DRAFT_2904</name>
</gene>
<reference evidence="2 3" key="1">
    <citation type="journal article" date="2024" name="Commun. Biol.">
        <title>Comparative genomic analysis of thermophilic fungi reveals convergent evolutionary adaptations and gene losses.</title>
        <authorList>
            <person name="Steindorff A.S."/>
            <person name="Aguilar-Pontes M.V."/>
            <person name="Robinson A.J."/>
            <person name="Andreopoulos B."/>
            <person name="LaButti K."/>
            <person name="Kuo A."/>
            <person name="Mondo S."/>
            <person name="Riley R."/>
            <person name="Otillar R."/>
            <person name="Haridas S."/>
            <person name="Lipzen A."/>
            <person name="Grimwood J."/>
            <person name="Schmutz J."/>
            <person name="Clum A."/>
            <person name="Reid I.D."/>
            <person name="Moisan M.C."/>
            <person name="Butler G."/>
            <person name="Nguyen T.T.M."/>
            <person name="Dewar K."/>
            <person name="Conant G."/>
            <person name="Drula E."/>
            <person name="Henrissat B."/>
            <person name="Hansel C."/>
            <person name="Singer S."/>
            <person name="Hutchinson M.I."/>
            <person name="de Vries R.P."/>
            <person name="Natvig D.O."/>
            <person name="Powell A.J."/>
            <person name="Tsang A."/>
            <person name="Grigoriev I.V."/>
        </authorList>
    </citation>
    <scope>NUCLEOTIDE SEQUENCE [LARGE SCALE GENOMIC DNA]</scope>
    <source>
        <strain evidence="2 3">ATCC 22073</strain>
    </source>
</reference>
<sequence>MELSACLRGAFPRVVGRTRLSLQRGWRRLFLEEWSGWVFMSASVSTTPHPSVYQPTNPLLLVPALSSHAMEDRQEPTAPAETISITDWISAICSVIAAGVALITLITVYVAARQVLTEHKAYSTGLSREALGPWHIKVKTKQLLGLQQTIATPLISVPHVVKSNWQPEFVFPTGFSKPQEDPSNDITLQSRWKRILHAIQGKRAGNHRGSYSPIEMEQAPVRATWVNFFQALNIRPDNPEHNRFYRMREQSTLVNGTIPVTWTGFDLCSVASILGFQSCESEPRYREPLPLPTQWYSPIGRLQFRLSDEGCVVDFTPNPQYNHQLPPVLYNYYKNKPKPSDAHSLTARLWWPIDGLALKDGHTLYIDYQNCNLSNPKGTVNWLIPVLSPGLLTNVFTGYVAKTRGFDFGTCYQYNCRNTDTTSDEDLRNFPYALGRLRMDKELLRKVKGAVELLKPDGYYLTPSGILTRSLRYIFNAAYQRKHKQHIFRPLVLRQLEERPERARLYHAMLLCNEVHDILAKWATNEFPINDMVVMAKASHEIRNNNKATELSWAMLISPELFTDMEELFEKHISAHELDETVQCQGEVLDCTELLRGHLSPRGGDDASRTAHTYATPLCAEGKYTGWELLTAFTELMIVSFWIQTKWMTNVAQYVRGIPQTVIMC</sequence>
<keyword evidence="3" id="KW-1185">Reference proteome</keyword>
<organism evidence="2 3">
    <name type="scientific">Remersonia thermophila</name>
    <dbReference type="NCBI Taxonomy" id="72144"/>
    <lineage>
        <taxon>Eukaryota</taxon>
        <taxon>Fungi</taxon>
        <taxon>Dikarya</taxon>
        <taxon>Ascomycota</taxon>
        <taxon>Pezizomycotina</taxon>
        <taxon>Sordariomycetes</taxon>
        <taxon>Sordariomycetidae</taxon>
        <taxon>Sordariales</taxon>
        <taxon>Sordariales incertae sedis</taxon>
        <taxon>Remersonia</taxon>
    </lineage>
</organism>
<keyword evidence="1" id="KW-0472">Membrane</keyword>
<protein>
    <submittedName>
        <fullName evidence="2">Uncharacterized protein</fullName>
    </submittedName>
</protein>
<dbReference type="GeneID" id="98123870"/>
<keyword evidence="1" id="KW-1133">Transmembrane helix</keyword>
<evidence type="ECO:0000313" key="3">
    <source>
        <dbReference type="Proteomes" id="UP001600064"/>
    </source>
</evidence>
<dbReference type="RefSeq" id="XP_070866785.1">
    <property type="nucleotide sequence ID" value="XM_071009226.1"/>
</dbReference>
<evidence type="ECO:0000256" key="1">
    <source>
        <dbReference type="SAM" id="Phobius"/>
    </source>
</evidence>
<name>A0ABR4DCH9_9PEZI</name>
<evidence type="ECO:0000313" key="2">
    <source>
        <dbReference type="EMBL" id="KAL2268058.1"/>
    </source>
</evidence>
<dbReference type="Proteomes" id="UP001600064">
    <property type="component" value="Unassembled WGS sequence"/>
</dbReference>
<dbReference type="EMBL" id="JAZGUE010000003">
    <property type="protein sequence ID" value="KAL2268058.1"/>
    <property type="molecule type" value="Genomic_DNA"/>
</dbReference>
<accession>A0ABR4DCH9</accession>
<keyword evidence="1" id="KW-0812">Transmembrane</keyword>
<feature type="transmembrane region" description="Helical" evidence="1">
    <location>
        <begin position="88"/>
        <end position="112"/>
    </location>
</feature>